<protein>
    <submittedName>
        <fullName evidence="12">Membrane protein</fullName>
    </submittedName>
</protein>
<dbReference type="Proteomes" id="UP000030982">
    <property type="component" value="Unassembled WGS sequence"/>
</dbReference>
<comment type="subcellular location">
    <subcellularLocation>
        <location evidence="1">Membrane</location>
        <topology evidence="1">Multi-pass membrane protein</topology>
    </subcellularLocation>
</comment>
<comment type="caution">
    <text evidence="12">The sequence shown here is derived from an EMBL/GenBank/DDBJ whole genome shotgun (WGS) entry which is preliminary data.</text>
</comment>
<dbReference type="AlphaFoldDB" id="A0A0B2AFD2"/>
<name>A0A0B2AFD2_9MICC</name>
<keyword evidence="13" id="KW-1185">Reference proteome</keyword>
<evidence type="ECO:0000256" key="1">
    <source>
        <dbReference type="ARBA" id="ARBA00004141"/>
    </source>
</evidence>
<gene>
    <name evidence="12" type="ORF">LK10_14355</name>
</gene>
<dbReference type="InterPro" id="IPR012932">
    <property type="entry name" value="VKOR"/>
</dbReference>
<evidence type="ECO:0000256" key="7">
    <source>
        <dbReference type="ARBA" id="ARBA00023136"/>
    </source>
</evidence>
<dbReference type="OrthoDB" id="9783799at2"/>
<evidence type="ECO:0000256" key="5">
    <source>
        <dbReference type="ARBA" id="ARBA00022989"/>
    </source>
</evidence>
<evidence type="ECO:0000259" key="11">
    <source>
        <dbReference type="SMART" id="SM00756"/>
    </source>
</evidence>
<feature type="domain" description="Vitamin K epoxide reductase" evidence="11">
    <location>
        <begin position="25"/>
        <end position="166"/>
    </location>
</feature>
<evidence type="ECO:0000256" key="3">
    <source>
        <dbReference type="ARBA" id="ARBA00022692"/>
    </source>
</evidence>
<dbReference type="InterPro" id="IPR041714">
    <property type="entry name" value="VKOR_Actinobacteria"/>
</dbReference>
<evidence type="ECO:0000256" key="4">
    <source>
        <dbReference type="ARBA" id="ARBA00022719"/>
    </source>
</evidence>
<keyword evidence="8" id="KW-1015">Disulfide bond</keyword>
<organism evidence="12 13">
    <name type="scientific">Sinomonas humi</name>
    <dbReference type="NCBI Taxonomy" id="1338436"/>
    <lineage>
        <taxon>Bacteria</taxon>
        <taxon>Bacillati</taxon>
        <taxon>Actinomycetota</taxon>
        <taxon>Actinomycetes</taxon>
        <taxon>Micrococcales</taxon>
        <taxon>Micrococcaceae</taxon>
        <taxon>Sinomonas</taxon>
    </lineage>
</organism>
<keyword evidence="9" id="KW-0676">Redox-active center</keyword>
<feature type="transmembrane region" description="Helical" evidence="10">
    <location>
        <begin position="185"/>
        <end position="206"/>
    </location>
</feature>
<dbReference type="STRING" id="1338436.LK10_14355"/>
<proteinExistence type="inferred from homology"/>
<dbReference type="RefSeq" id="WP_043124958.1">
    <property type="nucleotide sequence ID" value="NZ_JTDL01000136.1"/>
</dbReference>
<evidence type="ECO:0000256" key="8">
    <source>
        <dbReference type="ARBA" id="ARBA00023157"/>
    </source>
</evidence>
<dbReference type="InterPro" id="IPR038354">
    <property type="entry name" value="VKOR_sf"/>
</dbReference>
<dbReference type="GO" id="GO:0016020">
    <property type="term" value="C:membrane"/>
    <property type="evidence" value="ECO:0007669"/>
    <property type="project" value="UniProtKB-SubCell"/>
</dbReference>
<dbReference type="CDD" id="cd12922">
    <property type="entry name" value="VKOR_5"/>
    <property type="match status" value="1"/>
</dbReference>
<feature type="transmembrane region" description="Helical" evidence="10">
    <location>
        <begin position="28"/>
        <end position="48"/>
    </location>
</feature>
<evidence type="ECO:0000256" key="10">
    <source>
        <dbReference type="SAM" id="Phobius"/>
    </source>
</evidence>
<keyword evidence="3 10" id="KW-0812">Transmembrane</keyword>
<evidence type="ECO:0000256" key="9">
    <source>
        <dbReference type="ARBA" id="ARBA00023284"/>
    </source>
</evidence>
<dbReference type="SMART" id="SM00756">
    <property type="entry name" value="VKc"/>
    <property type="match status" value="1"/>
</dbReference>
<reference evidence="12 13" key="1">
    <citation type="submission" date="2014-09" db="EMBL/GenBank/DDBJ databases">
        <title>Genome sequence of Sinomonas sp. MUSC 117.</title>
        <authorList>
            <person name="Lee L.-H."/>
        </authorList>
    </citation>
    <scope>NUCLEOTIDE SEQUENCE [LARGE SCALE GENOMIC DNA]</scope>
    <source>
        <strain evidence="12 13">MUSC 117</strain>
    </source>
</reference>
<evidence type="ECO:0000313" key="13">
    <source>
        <dbReference type="Proteomes" id="UP000030982"/>
    </source>
</evidence>
<keyword evidence="6" id="KW-0560">Oxidoreductase</keyword>
<evidence type="ECO:0000313" key="12">
    <source>
        <dbReference type="EMBL" id="KHL01930.1"/>
    </source>
</evidence>
<dbReference type="EMBL" id="JTDL01000136">
    <property type="protein sequence ID" value="KHL01930.1"/>
    <property type="molecule type" value="Genomic_DNA"/>
</dbReference>
<comment type="similarity">
    <text evidence="2">Belongs to the VKOR family.</text>
</comment>
<keyword evidence="5 10" id="KW-1133">Transmembrane helix</keyword>
<keyword evidence="4" id="KW-0874">Quinone</keyword>
<evidence type="ECO:0000256" key="2">
    <source>
        <dbReference type="ARBA" id="ARBA00006214"/>
    </source>
</evidence>
<dbReference type="Pfam" id="PF07884">
    <property type="entry name" value="VKOR"/>
    <property type="match status" value="1"/>
</dbReference>
<dbReference type="Gene3D" id="1.20.1440.130">
    <property type="entry name" value="VKOR domain"/>
    <property type="match status" value="1"/>
</dbReference>
<dbReference type="GO" id="GO:0048038">
    <property type="term" value="F:quinone binding"/>
    <property type="evidence" value="ECO:0007669"/>
    <property type="project" value="UniProtKB-KW"/>
</dbReference>
<sequence>MTQAPASAQTATSTQAEHGPVMTKRIPFAWLLLITSVVGWLASGELVLEKLQKLANPNFVTVCDVNPWVSCGEVMSTWQSSLFGFPNMFIGIVAFAITLTAAMGLFAGAVFRRWYWVCFQVGVTLGFAFFVWLWSQALYAIGILCPLCMVVWAMMIPMFVWTTIRNLQHGVIPAPPGLVKTLGEWGWIIVAILYVGVIASIFFRFLPMFVPSTM</sequence>
<evidence type="ECO:0000256" key="6">
    <source>
        <dbReference type="ARBA" id="ARBA00023002"/>
    </source>
</evidence>
<feature type="transmembrane region" description="Helical" evidence="10">
    <location>
        <begin position="114"/>
        <end position="134"/>
    </location>
</feature>
<feature type="transmembrane region" description="Helical" evidence="10">
    <location>
        <begin position="140"/>
        <end position="164"/>
    </location>
</feature>
<dbReference type="GO" id="GO:0016491">
    <property type="term" value="F:oxidoreductase activity"/>
    <property type="evidence" value="ECO:0007669"/>
    <property type="project" value="UniProtKB-KW"/>
</dbReference>
<accession>A0A0B2AFD2</accession>
<feature type="transmembrane region" description="Helical" evidence="10">
    <location>
        <begin position="88"/>
        <end position="107"/>
    </location>
</feature>
<keyword evidence="7 10" id="KW-0472">Membrane</keyword>